<feature type="region of interest" description="Disordered" evidence="1">
    <location>
        <begin position="64"/>
        <end position="161"/>
    </location>
</feature>
<sequence>MEMGAKYKPDWDKSCSHLVCAFMNTPKFNQVKGRGKIVTRQWIEECHSQRKKLPWRRYALDKYEKDKDESEEEVWEQIKEAPKSPILQKDNNERNDNDDDDIMEQASDTEDIIEQIKNSNTTPLKNGAHNSPVKEILGSSGLKNEDPYSAETDTDEETSKRIKQIKHKPFDFFKDKFFC</sequence>
<feature type="domain" description="BRCT" evidence="2">
    <location>
        <begin position="1"/>
        <end position="60"/>
    </location>
</feature>
<comment type="caution">
    <text evidence="3">The sequence shown here is derived from an EMBL/GenBank/DDBJ whole genome shotgun (WGS) entry which is preliminary data.</text>
</comment>
<keyword evidence="4" id="KW-1185">Reference proteome</keyword>
<dbReference type="Pfam" id="PF12738">
    <property type="entry name" value="PTCB-BRCT"/>
    <property type="match status" value="1"/>
</dbReference>
<gene>
    <name evidence="3" type="ORF">HHI36_024196</name>
</gene>
<dbReference type="Proteomes" id="UP001516400">
    <property type="component" value="Unassembled WGS sequence"/>
</dbReference>
<reference evidence="3 4" key="1">
    <citation type="journal article" date="2021" name="BMC Biol.">
        <title>Horizontally acquired antibacterial genes associated with adaptive radiation of ladybird beetles.</title>
        <authorList>
            <person name="Li H.S."/>
            <person name="Tang X.F."/>
            <person name="Huang Y.H."/>
            <person name="Xu Z.Y."/>
            <person name="Chen M.L."/>
            <person name="Du X.Y."/>
            <person name="Qiu B.Y."/>
            <person name="Chen P.T."/>
            <person name="Zhang W."/>
            <person name="Slipinski A."/>
            <person name="Escalona H.E."/>
            <person name="Waterhouse R.M."/>
            <person name="Zwick A."/>
            <person name="Pang H."/>
        </authorList>
    </citation>
    <scope>NUCLEOTIDE SEQUENCE [LARGE SCALE GENOMIC DNA]</scope>
    <source>
        <strain evidence="3">SYSU2018</strain>
    </source>
</reference>
<accession>A0ABD2NC26</accession>
<evidence type="ECO:0000259" key="2">
    <source>
        <dbReference type="PROSITE" id="PS50172"/>
    </source>
</evidence>
<dbReference type="PROSITE" id="PS50172">
    <property type="entry name" value="BRCT"/>
    <property type="match status" value="1"/>
</dbReference>
<organism evidence="3 4">
    <name type="scientific">Cryptolaemus montrouzieri</name>
    <dbReference type="NCBI Taxonomy" id="559131"/>
    <lineage>
        <taxon>Eukaryota</taxon>
        <taxon>Metazoa</taxon>
        <taxon>Ecdysozoa</taxon>
        <taxon>Arthropoda</taxon>
        <taxon>Hexapoda</taxon>
        <taxon>Insecta</taxon>
        <taxon>Pterygota</taxon>
        <taxon>Neoptera</taxon>
        <taxon>Endopterygota</taxon>
        <taxon>Coleoptera</taxon>
        <taxon>Polyphaga</taxon>
        <taxon>Cucujiformia</taxon>
        <taxon>Coccinelloidea</taxon>
        <taxon>Coccinellidae</taxon>
        <taxon>Scymninae</taxon>
        <taxon>Scymnini</taxon>
        <taxon>Cryptolaemus</taxon>
    </lineage>
</organism>
<dbReference type="SUPFAM" id="SSF52113">
    <property type="entry name" value="BRCT domain"/>
    <property type="match status" value="1"/>
</dbReference>
<dbReference type="AlphaFoldDB" id="A0ABD2NC26"/>
<dbReference type="Gene3D" id="3.40.50.10190">
    <property type="entry name" value="BRCT domain"/>
    <property type="match status" value="1"/>
</dbReference>
<dbReference type="InterPro" id="IPR001357">
    <property type="entry name" value="BRCT_dom"/>
</dbReference>
<feature type="compositionally biased region" description="Acidic residues" evidence="1">
    <location>
        <begin position="96"/>
        <end position="113"/>
    </location>
</feature>
<name>A0ABD2NC26_9CUCU</name>
<evidence type="ECO:0000313" key="3">
    <source>
        <dbReference type="EMBL" id="KAL3276298.1"/>
    </source>
</evidence>
<dbReference type="EMBL" id="JABFTP020000091">
    <property type="protein sequence ID" value="KAL3276298.1"/>
    <property type="molecule type" value="Genomic_DNA"/>
</dbReference>
<evidence type="ECO:0000256" key="1">
    <source>
        <dbReference type="SAM" id="MobiDB-lite"/>
    </source>
</evidence>
<dbReference type="PANTHER" id="PTHR11370">
    <property type="entry name" value="DNA-REPAIR PROTEIN XRCC1"/>
    <property type="match status" value="1"/>
</dbReference>
<proteinExistence type="predicted"/>
<evidence type="ECO:0000313" key="4">
    <source>
        <dbReference type="Proteomes" id="UP001516400"/>
    </source>
</evidence>
<protein>
    <recommendedName>
        <fullName evidence="2">BRCT domain-containing protein</fullName>
    </recommendedName>
</protein>
<dbReference type="InterPro" id="IPR036420">
    <property type="entry name" value="BRCT_dom_sf"/>
</dbReference>
<dbReference type="PANTHER" id="PTHR11370:SF5">
    <property type="entry name" value="DNA REPAIR PROTEIN XRCC1"/>
    <property type="match status" value="1"/>
</dbReference>